<reference evidence="2 3" key="1">
    <citation type="submission" date="2019-04" db="EMBL/GenBank/DDBJ databases">
        <title>Friends and foes A comparative genomics study of 23 Aspergillus species from section Flavi.</title>
        <authorList>
            <consortium name="DOE Joint Genome Institute"/>
            <person name="Kjaerbolling I."/>
            <person name="Vesth T."/>
            <person name="Frisvad J.C."/>
            <person name="Nybo J.L."/>
            <person name="Theobald S."/>
            <person name="Kildgaard S."/>
            <person name="Isbrandt T."/>
            <person name="Kuo A."/>
            <person name="Sato A."/>
            <person name="Lyhne E.K."/>
            <person name="Kogle M.E."/>
            <person name="Wiebenga A."/>
            <person name="Kun R.S."/>
            <person name="Lubbers R.J."/>
            <person name="Makela M.R."/>
            <person name="Barry K."/>
            <person name="Chovatia M."/>
            <person name="Clum A."/>
            <person name="Daum C."/>
            <person name="Haridas S."/>
            <person name="He G."/>
            <person name="LaButti K."/>
            <person name="Lipzen A."/>
            <person name="Mondo S."/>
            <person name="Riley R."/>
            <person name="Salamov A."/>
            <person name="Simmons B.A."/>
            <person name="Magnuson J.K."/>
            <person name="Henrissat B."/>
            <person name="Mortensen U.H."/>
            <person name="Larsen T.O."/>
            <person name="Devries R.P."/>
            <person name="Grigoriev I.V."/>
            <person name="Machida M."/>
            <person name="Baker S.E."/>
            <person name="Andersen M.R."/>
        </authorList>
    </citation>
    <scope>NUCLEOTIDE SEQUENCE [LARGE SCALE GENOMIC DNA]</scope>
    <source>
        <strain evidence="2 3">IBT 18842</strain>
    </source>
</reference>
<dbReference type="Proteomes" id="UP000325780">
    <property type="component" value="Unassembled WGS sequence"/>
</dbReference>
<organism evidence="2 3">
    <name type="scientific">Aspergillus avenaceus</name>
    <dbReference type="NCBI Taxonomy" id="36643"/>
    <lineage>
        <taxon>Eukaryota</taxon>
        <taxon>Fungi</taxon>
        <taxon>Dikarya</taxon>
        <taxon>Ascomycota</taxon>
        <taxon>Pezizomycotina</taxon>
        <taxon>Eurotiomycetes</taxon>
        <taxon>Eurotiomycetidae</taxon>
        <taxon>Eurotiales</taxon>
        <taxon>Aspergillaceae</taxon>
        <taxon>Aspergillus</taxon>
        <taxon>Aspergillus subgen. Circumdati</taxon>
    </lineage>
</organism>
<dbReference type="EMBL" id="ML742106">
    <property type="protein sequence ID" value="KAE8149983.1"/>
    <property type="molecule type" value="Genomic_DNA"/>
</dbReference>
<feature type="transmembrane region" description="Helical" evidence="1">
    <location>
        <begin position="38"/>
        <end position="58"/>
    </location>
</feature>
<sequence>MLISIQTESSKISQQSCEWEDCEKPDTESIHMSKAPSLVPAPLAALLISTTLTLIIMYRVDRCYTNY</sequence>
<name>A0A5N6TUE6_ASPAV</name>
<evidence type="ECO:0000313" key="2">
    <source>
        <dbReference type="EMBL" id="KAE8149983.1"/>
    </source>
</evidence>
<gene>
    <name evidence="2" type="ORF">BDV25DRAFT_155240</name>
</gene>
<dbReference type="AlphaFoldDB" id="A0A5N6TUE6"/>
<keyword evidence="3" id="KW-1185">Reference proteome</keyword>
<keyword evidence="1" id="KW-0812">Transmembrane</keyword>
<keyword evidence="1" id="KW-0472">Membrane</keyword>
<accession>A0A5N6TUE6</accession>
<proteinExistence type="predicted"/>
<protein>
    <submittedName>
        <fullName evidence="2">Uncharacterized protein</fullName>
    </submittedName>
</protein>
<evidence type="ECO:0000313" key="3">
    <source>
        <dbReference type="Proteomes" id="UP000325780"/>
    </source>
</evidence>
<evidence type="ECO:0000256" key="1">
    <source>
        <dbReference type="SAM" id="Phobius"/>
    </source>
</evidence>
<keyword evidence="1" id="KW-1133">Transmembrane helix</keyword>